<evidence type="ECO:0000313" key="2">
    <source>
        <dbReference type="Proteomes" id="UP000611640"/>
    </source>
</evidence>
<dbReference type="InterPro" id="IPR009078">
    <property type="entry name" value="Ferritin-like_SF"/>
</dbReference>
<accession>A0A7R7HVP3</accession>
<dbReference type="SUPFAM" id="SSF47240">
    <property type="entry name" value="Ferritin-like"/>
    <property type="match status" value="1"/>
</dbReference>
<reference evidence="1 2" key="1">
    <citation type="submission" date="2020-08" db="EMBL/GenBank/DDBJ databases">
        <title>Whole genome shotgun sequence of Actinocatenispora thailandica NBRC 105041.</title>
        <authorList>
            <person name="Komaki H."/>
            <person name="Tamura T."/>
        </authorList>
    </citation>
    <scope>NUCLEOTIDE SEQUENCE [LARGE SCALE GENOMIC DNA]</scope>
    <source>
        <strain evidence="1 2">NBRC 105041</strain>
    </source>
</reference>
<dbReference type="KEGG" id="atl:Athai_13340"/>
<dbReference type="EMBL" id="AP023355">
    <property type="protein sequence ID" value="BCJ33831.1"/>
    <property type="molecule type" value="Genomic_DNA"/>
</dbReference>
<dbReference type="GO" id="GO:0016491">
    <property type="term" value="F:oxidoreductase activity"/>
    <property type="evidence" value="ECO:0007669"/>
    <property type="project" value="InterPro"/>
</dbReference>
<dbReference type="Gene3D" id="1.10.620.20">
    <property type="entry name" value="Ribonucleotide Reductase, subunit A"/>
    <property type="match status" value="1"/>
</dbReference>
<organism evidence="1 2">
    <name type="scientific">Actinocatenispora thailandica</name>
    <dbReference type="NCBI Taxonomy" id="227318"/>
    <lineage>
        <taxon>Bacteria</taxon>
        <taxon>Bacillati</taxon>
        <taxon>Actinomycetota</taxon>
        <taxon>Actinomycetes</taxon>
        <taxon>Micromonosporales</taxon>
        <taxon>Micromonosporaceae</taxon>
        <taxon>Actinocatenispora</taxon>
    </lineage>
</organism>
<protein>
    <submittedName>
        <fullName evidence="1">Membrane protein</fullName>
    </submittedName>
</protein>
<dbReference type="Pfam" id="PF11583">
    <property type="entry name" value="AurF"/>
    <property type="match status" value="1"/>
</dbReference>
<dbReference type="AlphaFoldDB" id="A0A7R7HVP3"/>
<keyword evidence="2" id="KW-1185">Reference proteome</keyword>
<dbReference type="InterPro" id="IPR012348">
    <property type="entry name" value="RNR-like"/>
</dbReference>
<dbReference type="RefSeq" id="WP_203960660.1">
    <property type="nucleotide sequence ID" value="NZ_AP023355.1"/>
</dbReference>
<dbReference type="Proteomes" id="UP000611640">
    <property type="component" value="Chromosome"/>
</dbReference>
<name>A0A7R7HVP3_9ACTN</name>
<gene>
    <name evidence="1" type="ORF">Athai_13340</name>
</gene>
<dbReference type="InterPro" id="IPR025859">
    <property type="entry name" value="AurF/CmlI"/>
</dbReference>
<evidence type="ECO:0000313" key="1">
    <source>
        <dbReference type="EMBL" id="BCJ33831.1"/>
    </source>
</evidence>
<sequence length="297" mass="33394">MATGTDSTQTRSRLLTASARHSYDPDLDIDWSAPVPDGVPSLPERRVSLYGTQLWQRLSPEQRITLGTHEWCSITRFGIWFETLLMRMLLRDIYRRDPGSDYVQYALTEIGDETRHSIMFAREVERLGASEHAPGTGLLRLGALFGALAPRGPAMFAATLLTEETLDRLQRELMADETLQPLVRMTSRIHVVEEARHVRFARAELARQVTTTSRPALLRHRQLTAAAAYVVSANLIHPGVYAAVGLDPRQARDAARANPHHRETLRWMGKPVTDFLTEVGMIGRPGHGLWRRSGFLA</sequence>
<proteinExistence type="predicted"/>